<dbReference type="InterPro" id="IPR043502">
    <property type="entry name" value="DNA/RNA_pol_sf"/>
</dbReference>
<protein>
    <recommendedName>
        <fullName evidence="3">UmuC domain-containing protein</fullName>
    </recommendedName>
</protein>
<dbReference type="GO" id="GO:0009432">
    <property type="term" value="P:SOS response"/>
    <property type="evidence" value="ECO:0007669"/>
    <property type="project" value="TreeGrafter"/>
</dbReference>
<feature type="region of interest" description="Disordered" evidence="2">
    <location>
        <begin position="68"/>
        <end position="87"/>
    </location>
</feature>
<dbReference type="Gene3D" id="3.40.1170.60">
    <property type="match status" value="1"/>
</dbReference>
<evidence type="ECO:0000313" key="4">
    <source>
        <dbReference type="EMBL" id="MBC6499771.1"/>
    </source>
</evidence>
<evidence type="ECO:0000313" key="5">
    <source>
        <dbReference type="Proteomes" id="UP000650485"/>
    </source>
</evidence>
<dbReference type="EMBL" id="JACSZT010000022">
    <property type="protein sequence ID" value="MBC6499771.1"/>
    <property type="molecule type" value="Genomic_DNA"/>
</dbReference>
<dbReference type="PANTHER" id="PTHR11076:SF33">
    <property type="entry name" value="DNA POLYMERASE KAPPA"/>
    <property type="match status" value="1"/>
</dbReference>
<accession>A0A923NHD7</accession>
<keyword evidence="1" id="KW-0548">Nucleotidyltransferase</keyword>
<evidence type="ECO:0000259" key="3">
    <source>
        <dbReference type="PROSITE" id="PS50173"/>
    </source>
</evidence>
<feature type="domain" description="UmuC" evidence="3">
    <location>
        <begin position="1"/>
        <end position="52"/>
    </location>
</feature>
<dbReference type="GO" id="GO:0005829">
    <property type="term" value="C:cytosol"/>
    <property type="evidence" value="ECO:0007669"/>
    <property type="project" value="TreeGrafter"/>
</dbReference>
<dbReference type="InterPro" id="IPR001126">
    <property type="entry name" value="UmuC"/>
</dbReference>
<evidence type="ECO:0000256" key="2">
    <source>
        <dbReference type="SAM" id="MobiDB-lite"/>
    </source>
</evidence>
<reference evidence="4" key="1">
    <citation type="submission" date="2020-08" db="EMBL/GenBank/DDBJ databases">
        <title>Complete genome sequence of Weissella confusa strain FS54 provides insights into metabolic potential.</title>
        <authorList>
            <person name="Fhoula I."/>
            <person name="Najjari A."/>
            <person name="Lekired A."/>
            <person name="Bessrour-Aouam N."/>
            <person name="Jaballah S."/>
            <person name="Klibi N."/>
            <person name="Ouzari H.-I."/>
        </authorList>
    </citation>
    <scope>NUCLEOTIDE SEQUENCE</scope>
    <source>
        <strain evidence="4">FS54</strain>
    </source>
</reference>
<dbReference type="PROSITE" id="PS50173">
    <property type="entry name" value="UMUC"/>
    <property type="match status" value="1"/>
</dbReference>
<keyword evidence="1" id="KW-0808">Transferase</keyword>
<sequence length="87" mass="9160">MDAFYAQVEIRDNPALANVPLILAHDPRKNGGRGVVATANYVARKLGVHSAMSAAEACKAAEAKTEAVEAPVAEEVKAEEPASEDEK</sequence>
<name>A0A923NHD7_WEICO</name>
<keyword evidence="1" id="KW-0239">DNA-directed DNA polymerase</keyword>
<dbReference type="InterPro" id="IPR050116">
    <property type="entry name" value="DNA_polymerase-Y"/>
</dbReference>
<dbReference type="PANTHER" id="PTHR11076">
    <property type="entry name" value="DNA REPAIR POLYMERASE UMUC / TRANSFERASE FAMILY MEMBER"/>
    <property type="match status" value="1"/>
</dbReference>
<proteinExistence type="predicted"/>
<dbReference type="GO" id="GO:0003887">
    <property type="term" value="F:DNA-directed DNA polymerase activity"/>
    <property type="evidence" value="ECO:0007669"/>
    <property type="project" value="UniProtKB-KW"/>
</dbReference>
<dbReference type="SUPFAM" id="SSF56672">
    <property type="entry name" value="DNA/RNA polymerases"/>
    <property type="match status" value="1"/>
</dbReference>
<comment type="caution">
    <text evidence="4">The sequence shown here is derived from an EMBL/GenBank/DDBJ whole genome shotgun (WGS) entry which is preliminary data.</text>
</comment>
<dbReference type="GO" id="GO:0042276">
    <property type="term" value="P:error-prone translesion synthesis"/>
    <property type="evidence" value="ECO:0007669"/>
    <property type="project" value="TreeGrafter"/>
</dbReference>
<gene>
    <name evidence="4" type="ORF">H7R52_17910</name>
</gene>
<dbReference type="Pfam" id="PF00817">
    <property type="entry name" value="IMS"/>
    <property type="match status" value="1"/>
</dbReference>
<dbReference type="AlphaFoldDB" id="A0A923NHD7"/>
<evidence type="ECO:0000256" key="1">
    <source>
        <dbReference type="ARBA" id="ARBA00022932"/>
    </source>
</evidence>
<organism evidence="4 5">
    <name type="scientific">Weissella confusa</name>
    <name type="common">Lactobacillus confusus</name>
    <dbReference type="NCBI Taxonomy" id="1583"/>
    <lineage>
        <taxon>Bacteria</taxon>
        <taxon>Bacillati</taxon>
        <taxon>Bacillota</taxon>
        <taxon>Bacilli</taxon>
        <taxon>Lactobacillales</taxon>
        <taxon>Lactobacillaceae</taxon>
        <taxon>Weissella</taxon>
    </lineage>
</organism>
<dbReference type="Proteomes" id="UP000650485">
    <property type="component" value="Unassembled WGS sequence"/>
</dbReference>
<dbReference type="GO" id="GO:0006281">
    <property type="term" value="P:DNA repair"/>
    <property type="evidence" value="ECO:0007669"/>
    <property type="project" value="InterPro"/>
</dbReference>